<name>A0ABQ5KZX7_9EUKA</name>
<evidence type="ECO:0000313" key="1">
    <source>
        <dbReference type="EMBL" id="GKT37970.1"/>
    </source>
</evidence>
<dbReference type="EMBL" id="BQXS01005561">
    <property type="protein sequence ID" value="GKT37970.1"/>
    <property type="molecule type" value="Genomic_DNA"/>
</dbReference>
<feature type="non-terminal residue" evidence="1">
    <location>
        <position position="193"/>
    </location>
</feature>
<reference evidence="1" key="1">
    <citation type="submission" date="2022-03" db="EMBL/GenBank/DDBJ databases">
        <title>Draft genome sequence of Aduncisulcus paluster, a free-living microaerophilic Fornicata.</title>
        <authorList>
            <person name="Yuyama I."/>
            <person name="Kume K."/>
            <person name="Tamura T."/>
            <person name="Inagaki Y."/>
            <person name="Hashimoto T."/>
        </authorList>
    </citation>
    <scope>NUCLEOTIDE SEQUENCE</scope>
    <source>
        <strain evidence="1">NY0171</strain>
    </source>
</reference>
<protein>
    <submittedName>
        <fullName evidence="1">Uncharacterized protein</fullName>
    </submittedName>
</protein>
<organism evidence="1 2">
    <name type="scientific">Aduncisulcus paluster</name>
    <dbReference type="NCBI Taxonomy" id="2918883"/>
    <lineage>
        <taxon>Eukaryota</taxon>
        <taxon>Metamonada</taxon>
        <taxon>Carpediemonas-like organisms</taxon>
        <taxon>Aduncisulcus</taxon>
    </lineage>
</organism>
<proteinExistence type="predicted"/>
<sequence>TEALLSKTLGLLSDEEALGKLSSLRCPRYMTAKDASAYVAKFLKTLSDCGDFLDKKPELVIDSFERNLTHPKLRDIVRLRRGGGKDGFATAVEKVLKKAPVICRAGRRGRYDSRDGGRDSKDSRKDFRESKEVETCTYCKRKGHNIKTCYKLQPELIPPRKRKEELRSMLHKERERKELIEVTLKKDPMVDLG</sequence>
<evidence type="ECO:0000313" key="2">
    <source>
        <dbReference type="Proteomes" id="UP001057375"/>
    </source>
</evidence>
<keyword evidence="2" id="KW-1185">Reference proteome</keyword>
<accession>A0ABQ5KZX7</accession>
<gene>
    <name evidence="1" type="ORF">ADUPG1_003908</name>
</gene>
<comment type="caution">
    <text evidence="1">The sequence shown here is derived from an EMBL/GenBank/DDBJ whole genome shotgun (WGS) entry which is preliminary data.</text>
</comment>
<dbReference type="Proteomes" id="UP001057375">
    <property type="component" value="Unassembled WGS sequence"/>
</dbReference>
<feature type="non-terminal residue" evidence="1">
    <location>
        <position position="1"/>
    </location>
</feature>